<comment type="pathway">
    <text evidence="3">Secondary metabolite biosynthesis.</text>
</comment>
<evidence type="ECO:0000256" key="10">
    <source>
        <dbReference type="ARBA" id="ARBA00023004"/>
    </source>
</evidence>
<evidence type="ECO:0000256" key="8">
    <source>
        <dbReference type="ARBA" id="ARBA00022989"/>
    </source>
</evidence>
<evidence type="ECO:0000256" key="5">
    <source>
        <dbReference type="ARBA" id="ARBA00022617"/>
    </source>
</evidence>
<evidence type="ECO:0000256" key="9">
    <source>
        <dbReference type="ARBA" id="ARBA00023002"/>
    </source>
</evidence>
<dbReference type="OrthoDB" id="2789670at2759"/>
<keyword evidence="12" id="KW-0472">Membrane</keyword>
<feature type="signal peptide" evidence="15">
    <location>
        <begin position="1"/>
        <end position="16"/>
    </location>
</feature>
<reference evidence="16 17" key="1">
    <citation type="journal article" date="2016" name="Mol. Biol. Evol.">
        <title>Comparative Genomics of Early-Diverging Mushroom-Forming Fungi Provides Insights into the Origins of Lignocellulose Decay Capabilities.</title>
        <authorList>
            <person name="Nagy L.G."/>
            <person name="Riley R."/>
            <person name="Tritt A."/>
            <person name="Adam C."/>
            <person name="Daum C."/>
            <person name="Floudas D."/>
            <person name="Sun H."/>
            <person name="Yadav J.S."/>
            <person name="Pangilinan J."/>
            <person name="Larsson K.H."/>
            <person name="Matsuura K."/>
            <person name="Barry K."/>
            <person name="Labutti K."/>
            <person name="Kuo R."/>
            <person name="Ohm R.A."/>
            <person name="Bhattacharya S.S."/>
            <person name="Shirouzu T."/>
            <person name="Yoshinaga Y."/>
            <person name="Martin F.M."/>
            <person name="Grigoriev I.V."/>
            <person name="Hibbett D.S."/>
        </authorList>
    </citation>
    <scope>NUCLEOTIDE SEQUENCE [LARGE SCALE GENOMIC DNA]</scope>
    <source>
        <strain evidence="16 17">HHB12029</strain>
    </source>
</reference>
<dbReference type="AlphaFoldDB" id="A0A166B3B1"/>
<dbReference type="GO" id="GO:0020037">
    <property type="term" value="F:heme binding"/>
    <property type="evidence" value="ECO:0007669"/>
    <property type="project" value="InterPro"/>
</dbReference>
<dbReference type="Proteomes" id="UP000077266">
    <property type="component" value="Unassembled WGS sequence"/>
</dbReference>
<feature type="chain" id="PRO_5007871036" evidence="15">
    <location>
        <begin position="17"/>
        <end position="512"/>
    </location>
</feature>
<dbReference type="InterPro" id="IPR001128">
    <property type="entry name" value="Cyt_P450"/>
</dbReference>
<dbReference type="InterPro" id="IPR050364">
    <property type="entry name" value="Cytochrome_P450_fung"/>
</dbReference>
<evidence type="ECO:0000256" key="15">
    <source>
        <dbReference type="SAM" id="SignalP"/>
    </source>
</evidence>
<dbReference type="PRINTS" id="PR00463">
    <property type="entry name" value="EP450I"/>
</dbReference>
<keyword evidence="5 13" id="KW-0349">Heme</keyword>
<dbReference type="GO" id="GO:0004497">
    <property type="term" value="F:monooxygenase activity"/>
    <property type="evidence" value="ECO:0007669"/>
    <property type="project" value="UniProtKB-KW"/>
</dbReference>
<evidence type="ECO:0000256" key="11">
    <source>
        <dbReference type="ARBA" id="ARBA00023033"/>
    </source>
</evidence>
<dbReference type="PROSITE" id="PS00086">
    <property type="entry name" value="CYTOCHROME_P450"/>
    <property type="match status" value="1"/>
</dbReference>
<sequence length="512" mass="56375">MGTLSTAFLVVALVFAVDQLRRKRERSARLPPGPPGVPLFGNTFQVAPVHPWKQFYELSKQYGPVMRLQLGGQTTIILSSYEAAQGILTAHAADTASRPRQYVASDLASGGMRLLFIPHGPRWRLMRRALHSGVSIRAAESYAPMQEAESAILLHDILTAPTPERYDAGTAIRRFTTSIVTTAAYARRSATGQEENVQRLYECMATIARLGRPGSNIVQYVSWFEYLPGWLAPWRAEAEDAHKKELGLFKAMFQRARAEEGPMCFARELAEKQEEMELNDSEASYLVGSLFGAGSDTTAGSFLSLIQLLIANPEVQRLAQAEIDAVTGGDRLPLVSDIPRMPYVRGCVKEVLRIRPVTSGGSPHLATADIAYGDYIIPAGSVVQGNHWAINRDLDKFSDPEEFRPDRWDAKEPMEEGIGSFGYGRRVCPGQHVAVRTLFIATARLLFGFDLKLAKDESGNDIPIDPNAYSNGFNSVPLPFPAAFIPRDADRATVIKAEYGRAISEVSKYGIL</sequence>
<dbReference type="Gene3D" id="1.10.630.10">
    <property type="entry name" value="Cytochrome P450"/>
    <property type="match status" value="1"/>
</dbReference>
<evidence type="ECO:0000313" key="16">
    <source>
        <dbReference type="EMBL" id="KZV97529.1"/>
    </source>
</evidence>
<dbReference type="PRINTS" id="PR00385">
    <property type="entry name" value="P450"/>
</dbReference>
<comment type="subcellular location">
    <subcellularLocation>
        <location evidence="2">Membrane</location>
    </subcellularLocation>
</comment>
<dbReference type="InParanoid" id="A0A166B3B1"/>
<evidence type="ECO:0000256" key="7">
    <source>
        <dbReference type="ARBA" id="ARBA00022723"/>
    </source>
</evidence>
<name>A0A166B3B1_EXIGL</name>
<dbReference type="GO" id="GO:0005506">
    <property type="term" value="F:iron ion binding"/>
    <property type="evidence" value="ECO:0007669"/>
    <property type="project" value="InterPro"/>
</dbReference>
<keyword evidence="17" id="KW-1185">Reference proteome</keyword>
<keyword evidence="11 14" id="KW-0503">Monooxygenase</keyword>
<evidence type="ECO:0000256" key="6">
    <source>
        <dbReference type="ARBA" id="ARBA00022692"/>
    </source>
</evidence>
<evidence type="ECO:0000313" key="17">
    <source>
        <dbReference type="Proteomes" id="UP000077266"/>
    </source>
</evidence>
<dbReference type="SUPFAM" id="SSF48264">
    <property type="entry name" value="Cytochrome P450"/>
    <property type="match status" value="1"/>
</dbReference>
<evidence type="ECO:0000256" key="2">
    <source>
        <dbReference type="ARBA" id="ARBA00004370"/>
    </source>
</evidence>
<evidence type="ECO:0000256" key="4">
    <source>
        <dbReference type="ARBA" id="ARBA00010617"/>
    </source>
</evidence>
<evidence type="ECO:0000256" key="1">
    <source>
        <dbReference type="ARBA" id="ARBA00001971"/>
    </source>
</evidence>
<keyword evidence="15" id="KW-0732">Signal</keyword>
<proteinExistence type="inferred from homology"/>
<comment type="similarity">
    <text evidence="4 14">Belongs to the cytochrome P450 family.</text>
</comment>
<dbReference type="CDD" id="cd11065">
    <property type="entry name" value="CYP64-like"/>
    <property type="match status" value="1"/>
</dbReference>
<dbReference type="InterPro" id="IPR017972">
    <property type="entry name" value="Cyt_P450_CS"/>
</dbReference>
<organism evidence="16 17">
    <name type="scientific">Exidia glandulosa HHB12029</name>
    <dbReference type="NCBI Taxonomy" id="1314781"/>
    <lineage>
        <taxon>Eukaryota</taxon>
        <taxon>Fungi</taxon>
        <taxon>Dikarya</taxon>
        <taxon>Basidiomycota</taxon>
        <taxon>Agaricomycotina</taxon>
        <taxon>Agaricomycetes</taxon>
        <taxon>Auriculariales</taxon>
        <taxon>Exidiaceae</taxon>
        <taxon>Exidia</taxon>
    </lineage>
</organism>
<gene>
    <name evidence="16" type="ORF">EXIGLDRAFT_730461</name>
</gene>
<dbReference type="GO" id="GO:0016020">
    <property type="term" value="C:membrane"/>
    <property type="evidence" value="ECO:0007669"/>
    <property type="project" value="UniProtKB-SubCell"/>
</dbReference>
<evidence type="ECO:0000256" key="3">
    <source>
        <dbReference type="ARBA" id="ARBA00005179"/>
    </source>
</evidence>
<dbReference type="PANTHER" id="PTHR46300:SF2">
    <property type="entry name" value="CYTOCHROME P450 MONOOXYGENASE ALNH-RELATED"/>
    <property type="match status" value="1"/>
</dbReference>
<protein>
    <submittedName>
        <fullName evidence="16">Cytochrome P450</fullName>
    </submittedName>
</protein>
<keyword evidence="7 13" id="KW-0479">Metal-binding</keyword>
<keyword evidence="8" id="KW-1133">Transmembrane helix</keyword>
<dbReference type="InterPro" id="IPR036396">
    <property type="entry name" value="Cyt_P450_sf"/>
</dbReference>
<dbReference type="Pfam" id="PF00067">
    <property type="entry name" value="p450"/>
    <property type="match status" value="1"/>
</dbReference>
<dbReference type="PANTHER" id="PTHR46300">
    <property type="entry name" value="P450, PUTATIVE (EUROFUNG)-RELATED-RELATED"/>
    <property type="match status" value="1"/>
</dbReference>
<dbReference type="EMBL" id="KV425929">
    <property type="protein sequence ID" value="KZV97529.1"/>
    <property type="molecule type" value="Genomic_DNA"/>
</dbReference>
<evidence type="ECO:0000256" key="12">
    <source>
        <dbReference type="ARBA" id="ARBA00023136"/>
    </source>
</evidence>
<keyword evidence="10 13" id="KW-0408">Iron</keyword>
<accession>A0A166B3B1</accession>
<keyword evidence="6" id="KW-0812">Transmembrane</keyword>
<feature type="binding site" description="axial binding residue" evidence="13">
    <location>
        <position position="428"/>
    </location>
    <ligand>
        <name>heme</name>
        <dbReference type="ChEBI" id="CHEBI:30413"/>
    </ligand>
    <ligandPart>
        <name>Fe</name>
        <dbReference type="ChEBI" id="CHEBI:18248"/>
    </ligandPart>
</feature>
<dbReference type="GO" id="GO:0016705">
    <property type="term" value="F:oxidoreductase activity, acting on paired donors, with incorporation or reduction of molecular oxygen"/>
    <property type="evidence" value="ECO:0007669"/>
    <property type="project" value="InterPro"/>
</dbReference>
<keyword evidence="9 14" id="KW-0560">Oxidoreductase</keyword>
<dbReference type="STRING" id="1314781.A0A166B3B1"/>
<evidence type="ECO:0000256" key="13">
    <source>
        <dbReference type="PIRSR" id="PIRSR602401-1"/>
    </source>
</evidence>
<comment type="cofactor">
    <cofactor evidence="1 13">
        <name>heme</name>
        <dbReference type="ChEBI" id="CHEBI:30413"/>
    </cofactor>
</comment>
<dbReference type="InterPro" id="IPR002401">
    <property type="entry name" value="Cyt_P450_E_grp-I"/>
</dbReference>
<evidence type="ECO:0000256" key="14">
    <source>
        <dbReference type="RuleBase" id="RU000461"/>
    </source>
</evidence>